<dbReference type="NCBIfam" id="TIGR00217">
    <property type="entry name" value="malQ"/>
    <property type="match status" value="1"/>
</dbReference>
<dbReference type="GO" id="GO:0004134">
    <property type="term" value="F:4-alpha-glucanotransferase activity"/>
    <property type="evidence" value="ECO:0007669"/>
    <property type="project" value="UniProtKB-EC"/>
</dbReference>
<dbReference type="PANTHER" id="PTHR32438">
    <property type="entry name" value="4-ALPHA-GLUCANOTRANSFERASE DPE1, CHLOROPLASTIC/AMYLOPLASTIC"/>
    <property type="match status" value="1"/>
</dbReference>
<evidence type="ECO:0000256" key="8">
    <source>
        <dbReference type="ARBA" id="ARBA00031423"/>
    </source>
</evidence>
<evidence type="ECO:0000256" key="6">
    <source>
        <dbReference type="ARBA" id="ARBA00022679"/>
    </source>
</evidence>
<keyword evidence="13" id="KW-1185">Reference proteome</keyword>
<dbReference type="Gene3D" id="3.20.20.80">
    <property type="entry name" value="Glycosidases"/>
    <property type="match status" value="1"/>
</dbReference>
<dbReference type="RefSeq" id="WP_346051261.1">
    <property type="nucleotide sequence ID" value="NZ_JAYGII010000012.1"/>
</dbReference>
<comment type="catalytic activity">
    <reaction evidence="1 10">
        <text>Transfers a segment of a (1-&gt;4)-alpha-D-glucan to a new position in an acceptor, which may be glucose or a (1-&gt;4)-alpha-D-glucan.</text>
        <dbReference type="EC" id="2.4.1.25"/>
    </reaction>
</comment>
<dbReference type="EC" id="2.4.1.25" evidence="3 10"/>
<comment type="similarity">
    <text evidence="2 10">Belongs to the disproportionating enzyme family.</text>
</comment>
<evidence type="ECO:0000256" key="11">
    <source>
        <dbReference type="SAM" id="MobiDB-lite"/>
    </source>
</evidence>
<evidence type="ECO:0000256" key="4">
    <source>
        <dbReference type="ARBA" id="ARBA00020295"/>
    </source>
</evidence>
<evidence type="ECO:0000256" key="9">
    <source>
        <dbReference type="ARBA" id="ARBA00031501"/>
    </source>
</evidence>
<organism evidence="12 13">
    <name type="scientific">Natronospira elongata</name>
    <dbReference type="NCBI Taxonomy" id="3110268"/>
    <lineage>
        <taxon>Bacteria</taxon>
        <taxon>Pseudomonadati</taxon>
        <taxon>Pseudomonadota</taxon>
        <taxon>Gammaproteobacteria</taxon>
        <taxon>Natronospirales</taxon>
        <taxon>Natronospiraceae</taxon>
        <taxon>Natronospira</taxon>
    </lineage>
</organism>
<evidence type="ECO:0000256" key="5">
    <source>
        <dbReference type="ARBA" id="ARBA00022676"/>
    </source>
</evidence>
<dbReference type="Pfam" id="PF02446">
    <property type="entry name" value="Glyco_hydro_77"/>
    <property type="match status" value="1"/>
</dbReference>
<reference evidence="12 13" key="1">
    <citation type="submission" date="2023-12" db="EMBL/GenBank/DDBJ databases">
        <title>Whole-genome sequencing of halo(alkali)philic microorganisms from hypersaline lakes.</title>
        <authorList>
            <person name="Sorokin D.Y."/>
            <person name="Merkel A.Y."/>
            <person name="Messina E."/>
            <person name="Yakimov M."/>
        </authorList>
    </citation>
    <scope>NUCLEOTIDE SEQUENCE [LARGE SCALE GENOMIC DNA]</scope>
    <source>
        <strain evidence="12 13">AB-CW1</strain>
    </source>
</reference>
<sequence>MRRDFVFGRRRAGVLLHPTSLPGPGPVGTLGKAAIEFIDFLSEAGVTVWQTLPLLPVNESASPYQPLSLFAGNTALIDAEQVAEDFELPNPAPGTASPALIHAAMGRIRNGGNRAMSNAFEAFRHHHRSWLRPWCQFHTLRTQFDGAAWPYWPACFRYYEPDPVLPLDKYIEAAMDREALRQFLFHQQWRQLKTAANRRGIALYGDLPFYPSADSADTWQYQHYFNLDADGHPRRIAGVPPDAFSEAGQSWGTPVYDWARLQEDGFKWWLERLMNQLELFDILRLDHFRGLESCWSHPIDSDPADGEWTPVPGEALLQQVHRVLGDFPLVAEDLGHITPAVEQLRDQFALPGMRIWQFGFDGKEGNPHHPDNHDSHCVVYTGTHDNNTLMGWWSGLEEEQREGVLAALSEQALDTEQPMHWRLVNGCLESLGQLSVIPLQDLLGLGNEARMNTPGTTAGNWSWRMSGKESLPALAACLRKRVSASGRGGPTLNPQLFPSRITTASSPFRRDG</sequence>
<keyword evidence="5 10" id="KW-0328">Glycosyltransferase</keyword>
<feature type="compositionally biased region" description="Polar residues" evidence="11">
    <location>
        <begin position="492"/>
        <end position="506"/>
    </location>
</feature>
<dbReference type="InterPro" id="IPR003385">
    <property type="entry name" value="Glyco_hydro_77"/>
</dbReference>
<evidence type="ECO:0000256" key="1">
    <source>
        <dbReference type="ARBA" id="ARBA00000439"/>
    </source>
</evidence>
<evidence type="ECO:0000256" key="10">
    <source>
        <dbReference type="RuleBase" id="RU361207"/>
    </source>
</evidence>
<keyword evidence="6 10" id="KW-0808">Transferase</keyword>
<dbReference type="SUPFAM" id="SSF51445">
    <property type="entry name" value="(Trans)glycosidases"/>
    <property type="match status" value="1"/>
</dbReference>
<feature type="region of interest" description="Disordered" evidence="11">
    <location>
        <begin position="486"/>
        <end position="512"/>
    </location>
</feature>
<gene>
    <name evidence="12" type="primary">malQ</name>
    <name evidence="12" type="ORF">VCB98_07325</name>
</gene>
<dbReference type="NCBIfam" id="NF011080">
    <property type="entry name" value="PRK14508.1-3"/>
    <property type="match status" value="1"/>
</dbReference>
<dbReference type="AlphaFoldDB" id="A0AAP6JGC6"/>
<evidence type="ECO:0000313" key="12">
    <source>
        <dbReference type="EMBL" id="MEA5445624.1"/>
    </source>
</evidence>
<dbReference type="Proteomes" id="UP001302316">
    <property type="component" value="Unassembled WGS sequence"/>
</dbReference>
<accession>A0AAP6JGC6</accession>
<comment type="caution">
    <text evidence="12">The sequence shown here is derived from an EMBL/GenBank/DDBJ whole genome shotgun (WGS) entry which is preliminary data.</text>
</comment>
<evidence type="ECO:0000313" key="13">
    <source>
        <dbReference type="Proteomes" id="UP001302316"/>
    </source>
</evidence>
<proteinExistence type="inferred from homology"/>
<dbReference type="InterPro" id="IPR017853">
    <property type="entry name" value="GH"/>
</dbReference>
<dbReference type="PANTHER" id="PTHR32438:SF5">
    <property type="entry name" value="4-ALPHA-GLUCANOTRANSFERASE DPE1, CHLOROPLASTIC_AMYLOPLASTIC"/>
    <property type="match status" value="1"/>
</dbReference>
<name>A0AAP6JGC6_9GAMM</name>
<evidence type="ECO:0000256" key="2">
    <source>
        <dbReference type="ARBA" id="ARBA00005684"/>
    </source>
</evidence>
<evidence type="ECO:0000256" key="7">
    <source>
        <dbReference type="ARBA" id="ARBA00023277"/>
    </source>
</evidence>
<dbReference type="GO" id="GO:0005975">
    <property type="term" value="P:carbohydrate metabolic process"/>
    <property type="evidence" value="ECO:0007669"/>
    <property type="project" value="InterPro"/>
</dbReference>
<evidence type="ECO:0000256" key="3">
    <source>
        <dbReference type="ARBA" id="ARBA00012560"/>
    </source>
</evidence>
<protein>
    <recommendedName>
        <fullName evidence="4 10">4-alpha-glucanotransferase</fullName>
        <ecNumber evidence="3 10">2.4.1.25</ecNumber>
    </recommendedName>
    <alternativeName>
        <fullName evidence="8 10">Amylomaltase</fullName>
    </alternativeName>
    <alternativeName>
        <fullName evidence="9 10">Disproportionating enzyme</fullName>
    </alternativeName>
</protein>
<dbReference type="EMBL" id="JAYGII010000012">
    <property type="protein sequence ID" value="MEA5445624.1"/>
    <property type="molecule type" value="Genomic_DNA"/>
</dbReference>
<keyword evidence="7 10" id="KW-0119">Carbohydrate metabolism</keyword>